<dbReference type="OrthoDB" id="3270368at2759"/>
<evidence type="ECO:0000313" key="2">
    <source>
        <dbReference type="EMBL" id="OCB84337.1"/>
    </source>
</evidence>
<gene>
    <name evidence="2" type="ORF">A7U60_g9017</name>
</gene>
<evidence type="ECO:0000256" key="1">
    <source>
        <dbReference type="SAM" id="MobiDB-lite"/>
    </source>
</evidence>
<feature type="region of interest" description="Disordered" evidence="1">
    <location>
        <begin position="925"/>
        <end position="1036"/>
    </location>
</feature>
<feature type="compositionally biased region" description="Basic and acidic residues" evidence="1">
    <location>
        <begin position="565"/>
        <end position="577"/>
    </location>
</feature>
<dbReference type="AlphaFoldDB" id="A0A9Q5HR83"/>
<feature type="compositionally biased region" description="Basic and acidic residues" evidence="1">
    <location>
        <begin position="672"/>
        <end position="684"/>
    </location>
</feature>
<name>A0A9Q5HR83_SANBA</name>
<organism evidence="2 3">
    <name type="scientific">Sanghuangporus baumii</name>
    <name type="common">Phellinus baumii</name>
    <dbReference type="NCBI Taxonomy" id="108892"/>
    <lineage>
        <taxon>Eukaryota</taxon>
        <taxon>Fungi</taxon>
        <taxon>Dikarya</taxon>
        <taxon>Basidiomycota</taxon>
        <taxon>Agaricomycotina</taxon>
        <taxon>Agaricomycetes</taxon>
        <taxon>Hymenochaetales</taxon>
        <taxon>Hymenochaetaceae</taxon>
        <taxon>Sanghuangporus</taxon>
    </lineage>
</organism>
<reference evidence="2" key="1">
    <citation type="submission" date="2016-06" db="EMBL/GenBank/DDBJ databases">
        <title>Draft Genome sequence of the fungus Inonotus baumii.</title>
        <authorList>
            <person name="Zhu H."/>
            <person name="Lin W."/>
        </authorList>
    </citation>
    <scope>NUCLEOTIDE SEQUENCE</scope>
    <source>
        <strain evidence="2">821</strain>
    </source>
</reference>
<feature type="compositionally biased region" description="Polar residues" evidence="1">
    <location>
        <begin position="686"/>
        <end position="696"/>
    </location>
</feature>
<accession>A0A9Q5HR83</accession>
<feature type="compositionally biased region" description="Low complexity" evidence="1">
    <location>
        <begin position="638"/>
        <end position="649"/>
    </location>
</feature>
<feature type="compositionally biased region" description="Basic and acidic residues" evidence="1">
    <location>
        <begin position="746"/>
        <end position="763"/>
    </location>
</feature>
<feature type="compositionally biased region" description="Basic residues" evidence="1">
    <location>
        <begin position="447"/>
        <end position="458"/>
    </location>
</feature>
<evidence type="ECO:0000313" key="3">
    <source>
        <dbReference type="Proteomes" id="UP000757232"/>
    </source>
</evidence>
<sequence length="1160" mass="127989">MSSAQNVQTVLQALRKVAVKGKKKKSLLNDIDNVASSVVLLNSSSPSGLVFDKLASVFRLPLVSLYSAYTVHTLNAASFILNLVLNNIRSCFMDGGNPDIERQSGWERVANSLLSGVINKLRDQKLLGARSLGLTISKTRDFAVLETLLNLFAILLPSSSAPPKRSSYVQDVFFDRGKDVLDLLDGQSAREWDETATKVLDILVSSDITFPQPFDVDEVVVGETKYPQPEVSDRFYVDRMSFFVNVRREARDGLYEDLQIKYTNIDDIKFTSAGDKSTLVTVKLKTPPKLGDQDIAARDGTFDLLIEILNSDMTRFKEALKHRNLNGILAVSNKPRISVSADLELDADGPQWDNYDKSSLEKVKDVETFYGSDPLQTPSGKQHTIESSDMFDNLPSKVTNGSVASKAKTKPSEDSKQQASTPELKASIFGESDEELSEISGSAQVSRKAKPGQSRKNKPITALEVIVLSENESEAEPKRTSRGGKGNKKRPQTRAGTHDNAAANTNTIYTQPLTEDTPLEGSLSKALPTKNKPGPATKEKDADTKVTANNHASIGRARRAAASEASKRLADAFHSSEDIGVPEEYAEPCQIINVYKSRDTKSTSSEPGSHGKRSASPFTTVAPRSSSPTSRVSKMRAKNAAAKNKSVKSGQKRTSDKALADDEEASSRKKPRVDVKDVDDEKQPENTQSAQKSMNRGQKAIAQGSQRVTFGKRRGSAEDLNETALRGRQSPVHPVRAISPSKPRPKKENVDTSKGESRPESTDHTLSVNFPVDKKLDAKQSTEHTSKRNNGIPALPSLEDVLLKGVPVKESITAQKTNEVDDEDSNDSETNIDFDRVGHLPAAHIADLDEFDIDEDEQSHVNNLEANYLAEPHTPLSRKSVDETPVHRARPEKPPKNALDLDTEFIDLTDENIREVLKSLRARRSRKQHELGNTVRAQASTKGASLVVGEQEPSSDGIEVPTLREIPSRHKVKFEEKPRYKSAPVESLPVQETGKKLFMGTKERKHRHPESESGSRVGSTRGGKKGQEEKRKKDPGMQEIIKVLDAIQNVIISNIESKSRVVRSDIRVARDRLIHEAVADLHEMREESVSHYNNLLALENEYANINRKLNTGFESLENVNTEICKFVRQNLSAHDRGSLPKKMARSLFASALPGSFQKFI</sequence>
<keyword evidence="3" id="KW-1185">Reference proteome</keyword>
<feature type="compositionally biased region" description="Basic and acidic residues" evidence="1">
    <location>
        <begin position="1025"/>
        <end position="1036"/>
    </location>
</feature>
<protein>
    <submittedName>
        <fullName evidence="2">Uncharacterized protein</fullName>
    </submittedName>
</protein>
<feature type="compositionally biased region" description="Polar residues" evidence="1">
    <location>
        <begin position="616"/>
        <end position="632"/>
    </location>
</feature>
<feature type="region of interest" description="Disordered" evidence="1">
    <location>
        <begin position="872"/>
        <end position="898"/>
    </location>
</feature>
<feature type="region of interest" description="Disordered" evidence="1">
    <location>
        <begin position="369"/>
        <end position="773"/>
    </location>
</feature>
<feature type="compositionally biased region" description="Basic residues" evidence="1">
    <location>
        <begin position="480"/>
        <end position="492"/>
    </location>
</feature>
<feature type="compositionally biased region" description="Low complexity" evidence="1">
    <location>
        <begin position="552"/>
        <end position="564"/>
    </location>
</feature>
<proteinExistence type="predicted"/>
<comment type="caution">
    <text evidence="2">The sequence shown here is derived from an EMBL/GenBank/DDBJ whole genome shotgun (WGS) entry which is preliminary data.</text>
</comment>
<feature type="compositionally biased region" description="Polar residues" evidence="1">
    <location>
        <begin position="502"/>
        <end position="514"/>
    </location>
</feature>
<feature type="compositionally biased region" description="Basic and acidic residues" evidence="1">
    <location>
        <begin position="879"/>
        <end position="895"/>
    </location>
</feature>
<feature type="compositionally biased region" description="Polar residues" evidence="1">
    <location>
        <begin position="374"/>
        <end position="387"/>
    </location>
</feature>
<dbReference type="Proteomes" id="UP000757232">
    <property type="component" value="Unassembled WGS sequence"/>
</dbReference>
<dbReference type="EMBL" id="LNZH02000216">
    <property type="protein sequence ID" value="OCB84337.1"/>
    <property type="molecule type" value="Genomic_DNA"/>
</dbReference>